<comment type="similarity">
    <text evidence="1">Belongs to the peptidase S33 family.</text>
</comment>
<feature type="domain" description="AB hydrolase-1" evidence="4">
    <location>
        <begin position="126"/>
        <end position="364"/>
    </location>
</feature>
<organism evidence="6 7">
    <name type="scientific">Actinomadura darangshiensis</name>
    <dbReference type="NCBI Taxonomy" id="705336"/>
    <lineage>
        <taxon>Bacteria</taxon>
        <taxon>Bacillati</taxon>
        <taxon>Actinomycetota</taxon>
        <taxon>Actinomycetes</taxon>
        <taxon>Streptosporangiales</taxon>
        <taxon>Thermomonosporaceae</taxon>
        <taxon>Actinomadura</taxon>
    </lineage>
</organism>
<dbReference type="GO" id="GO:0016787">
    <property type="term" value="F:hydrolase activity"/>
    <property type="evidence" value="ECO:0007669"/>
    <property type="project" value="UniProtKB-KW"/>
</dbReference>
<sequence>MPFVGVTTSDNGREHVPFRKSSAVAMGAAALTLLLGACTGRAGGQADLAGADQDGQEPARSGLERFYGQQPAFKPCDPELPPGAPAVKAECARLKVPLDYQNPKGEQAEIALLRVPARGKKPIGSLVLNPGGPGFPGTDHAALTAAAWAKSPITERFDLVGFDPRGVGASKPELDCYTDAERDRGAKLSSIPAGIDDWTRQETRRLVEQCAARSGGKQVLAHVGTRDVARDVDVLRQALGDEKLSFAGTSYGTRLGAVYAEMFPKKVRAMVLDGAFDPLAGTRERRVQQSTGLQASFERMAASCATRQDCPLGTDSRRATRVFQKLVRPLIDKPARTSDGRGLAFEEAVEGVTAALYSKTTWPTAIAGIAELKAGNGDTLLKLRDTYHGRTADGVYPNSLEATLAINCLDEERHTPKQETALNRAAFKAAPFTDHGRPVKEARDGCEHWPVKPTLGYPYATGIEGLTDTLTVSVTGDAITPHEGGISLAKTLGGSLLTVEGEQHGALLAGNACVNKTVAAYLVDLRSPAEGTRCRL</sequence>
<dbReference type="Pfam" id="PF08386">
    <property type="entry name" value="Abhydrolase_4"/>
    <property type="match status" value="1"/>
</dbReference>
<reference evidence="6 7" key="1">
    <citation type="submission" date="2019-03" db="EMBL/GenBank/DDBJ databases">
        <title>Draft genome sequences of novel Actinobacteria.</title>
        <authorList>
            <person name="Sahin N."/>
            <person name="Ay H."/>
            <person name="Saygin H."/>
        </authorList>
    </citation>
    <scope>NUCLEOTIDE SEQUENCE [LARGE SCALE GENOMIC DNA]</scope>
    <source>
        <strain evidence="6 7">DSM 45941</strain>
    </source>
</reference>
<dbReference type="AlphaFoldDB" id="A0A4R4ZUW1"/>
<protein>
    <submittedName>
        <fullName evidence="6">Alpha/beta hydrolase</fullName>
    </submittedName>
</protein>
<dbReference type="InterPro" id="IPR013595">
    <property type="entry name" value="Pept_S33_TAP-like_C"/>
</dbReference>
<feature type="domain" description="Peptidase S33 tripeptidyl aminopeptidase-like C-terminal" evidence="5">
    <location>
        <begin position="437"/>
        <end position="534"/>
    </location>
</feature>
<evidence type="ECO:0000256" key="3">
    <source>
        <dbReference type="ARBA" id="ARBA00022801"/>
    </source>
</evidence>
<dbReference type="SUPFAM" id="SSF53474">
    <property type="entry name" value="alpha/beta-Hydrolases"/>
    <property type="match status" value="1"/>
</dbReference>
<name>A0A4R4ZUW1_9ACTN</name>
<comment type="caution">
    <text evidence="6">The sequence shown here is derived from an EMBL/GenBank/DDBJ whole genome shotgun (WGS) entry which is preliminary data.</text>
</comment>
<dbReference type="EMBL" id="SMKY01000449">
    <property type="protein sequence ID" value="TDD62270.1"/>
    <property type="molecule type" value="Genomic_DNA"/>
</dbReference>
<keyword evidence="2" id="KW-0732">Signal</keyword>
<evidence type="ECO:0000259" key="5">
    <source>
        <dbReference type="Pfam" id="PF08386"/>
    </source>
</evidence>
<dbReference type="OrthoDB" id="3930934at2"/>
<evidence type="ECO:0000256" key="2">
    <source>
        <dbReference type="ARBA" id="ARBA00022729"/>
    </source>
</evidence>
<dbReference type="Gene3D" id="3.40.50.1820">
    <property type="entry name" value="alpha/beta hydrolase"/>
    <property type="match status" value="1"/>
</dbReference>
<dbReference type="InterPro" id="IPR051601">
    <property type="entry name" value="Serine_prot/Carboxylest_S33"/>
</dbReference>
<keyword evidence="7" id="KW-1185">Reference proteome</keyword>
<gene>
    <name evidence="6" type="ORF">E1293_44205</name>
</gene>
<evidence type="ECO:0000256" key="1">
    <source>
        <dbReference type="ARBA" id="ARBA00010088"/>
    </source>
</evidence>
<keyword evidence="3 6" id="KW-0378">Hydrolase</keyword>
<dbReference type="PANTHER" id="PTHR43248">
    <property type="entry name" value="2-SUCCINYL-6-HYDROXY-2,4-CYCLOHEXADIENE-1-CARBOXYLATE SYNTHASE"/>
    <property type="match status" value="1"/>
</dbReference>
<dbReference type="InterPro" id="IPR029058">
    <property type="entry name" value="AB_hydrolase_fold"/>
</dbReference>
<evidence type="ECO:0000313" key="6">
    <source>
        <dbReference type="EMBL" id="TDD62270.1"/>
    </source>
</evidence>
<dbReference type="Pfam" id="PF00561">
    <property type="entry name" value="Abhydrolase_1"/>
    <property type="match status" value="1"/>
</dbReference>
<evidence type="ECO:0000313" key="7">
    <source>
        <dbReference type="Proteomes" id="UP000295578"/>
    </source>
</evidence>
<dbReference type="InterPro" id="IPR000073">
    <property type="entry name" value="AB_hydrolase_1"/>
</dbReference>
<dbReference type="Proteomes" id="UP000295578">
    <property type="component" value="Unassembled WGS sequence"/>
</dbReference>
<accession>A0A4R4ZUW1</accession>
<proteinExistence type="inferred from homology"/>
<dbReference type="PANTHER" id="PTHR43248:SF29">
    <property type="entry name" value="TRIPEPTIDYL AMINOPEPTIDASE"/>
    <property type="match status" value="1"/>
</dbReference>
<evidence type="ECO:0000259" key="4">
    <source>
        <dbReference type="Pfam" id="PF00561"/>
    </source>
</evidence>